<dbReference type="InterPro" id="IPR029021">
    <property type="entry name" value="Prot-tyrosine_phosphatase-like"/>
</dbReference>
<dbReference type="InterPro" id="IPR000387">
    <property type="entry name" value="Tyr_Pase_dom"/>
</dbReference>
<evidence type="ECO:0000256" key="8">
    <source>
        <dbReference type="ARBA" id="ARBA00023136"/>
    </source>
</evidence>
<evidence type="ECO:0000256" key="9">
    <source>
        <dbReference type="ARBA" id="ARBA00023180"/>
    </source>
</evidence>
<keyword evidence="16" id="KW-1185">Reference proteome</keyword>
<evidence type="ECO:0000256" key="2">
    <source>
        <dbReference type="ARBA" id="ARBA00013064"/>
    </source>
</evidence>
<keyword evidence="7 11" id="KW-1133">Transmembrane helix</keyword>
<evidence type="ECO:0000256" key="12">
    <source>
        <dbReference type="SAM" id="SignalP"/>
    </source>
</evidence>
<dbReference type="SUPFAM" id="SSF49265">
    <property type="entry name" value="Fibronectin type III"/>
    <property type="match status" value="4"/>
</dbReference>
<dbReference type="CDD" id="cd00063">
    <property type="entry name" value="FN3"/>
    <property type="match status" value="5"/>
</dbReference>
<feature type="chain" id="PRO_5044250034" description="protein-tyrosine-phosphatase" evidence="12">
    <location>
        <begin position="18"/>
        <end position="1061"/>
    </location>
</feature>
<dbReference type="GO" id="GO:0004725">
    <property type="term" value="F:protein tyrosine phosphatase activity"/>
    <property type="evidence" value="ECO:0000318"/>
    <property type="project" value="GO_Central"/>
</dbReference>
<feature type="signal peptide" evidence="12">
    <location>
        <begin position="1"/>
        <end position="17"/>
    </location>
</feature>
<keyword evidence="6" id="KW-0904">Protein phosphatase</keyword>
<dbReference type="FunFam" id="2.60.40.10:FF:001643">
    <property type="entry name" value="Putative Sortilin-related receptor"/>
    <property type="match status" value="3"/>
</dbReference>
<evidence type="ECO:0000256" key="3">
    <source>
        <dbReference type="ARBA" id="ARBA00022692"/>
    </source>
</evidence>
<keyword evidence="9" id="KW-0325">Glycoprotein</keyword>
<dbReference type="FunFam" id="3.90.190.10:FF:000009">
    <property type="entry name" value="Receptor-type tyrosine-protein phosphatase beta"/>
    <property type="match status" value="1"/>
</dbReference>
<feature type="domain" description="Tyrosine-protein phosphatase" evidence="13">
    <location>
        <begin position="777"/>
        <end position="1036"/>
    </location>
</feature>
<dbReference type="EC" id="3.1.3.48" evidence="2"/>
<dbReference type="Gene3D" id="2.60.40.10">
    <property type="entry name" value="Immunoglobulins"/>
    <property type="match status" value="5"/>
</dbReference>
<dbReference type="AlphaFoldDB" id="A0A8M3ANF4"/>
<feature type="transmembrane region" description="Helical" evidence="11">
    <location>
        <begin position="707"/>
        <end position="731"/>
    </location>
</feature>
<dbReference type="InterPro" id="IPR000242">
    <property type="entry name" value="PTP_cat"/>
</dbReference>
<comment type="catalytic activity">
    <reaction evidence="10">
        <text>O-phospho-L-tyrosyl-[protein] + H2O = L-tyrosyl-[protein] + phosphate</text>
        <dbReference type="Rhea" id="RHEA:10684"/>
        <dbReference type="Rhea" id="RHEA-COMP:10136"/>
        <dbReference type="Rhea" id="RHEA-COMP:20101"/>
        <dbReference type="ChEBI" id="CHEBI:15377"/>
        <dbReference type="ChEBI" id="CHEBI:43474"/>
        <dbReference type="ChEBI" id="CHEBI:46858"/>
        <dbReference type="ChEBI" id="CHEBI:61978"/>
        <dbReference type="EC" id="3.1.3.48"/>
    </reaction>
</comment>
<dbReference type="Gene3D" id="3.90.190.10">
    <property type="entry name" value="Protein tyrosine phosphatase superfamily"/>
    <property type="match status" value="1"/>
</dbReference>
<accession>A0A8M3ANF4</accession>
<dbReference type="Proteomes" id="UP000000437">
    <property type="component" value="Chromosome 24"/>
</dbReference>
<gene>
    <name evidence="17" type="primary">LOC569071</name>
</gene>
<dbReference type="PROSITE" id="PS50055">
    <property type="entry name" value="TYR_PHOSPHATASE_PTP"/>
    <property type="match status" value="1"/>
</dbReference>
<evidence type="ECO:0000256" key="5">
    <source>
        <dbReference type="ARBA" id="ARBA00022801"/>
    </source>
</evidence>
<dbReference type="Pfam" id="PF00102">
    <property type="entry name" value="Y_phosphatase"/>
    <property type="match status" value="1"/>
</dbReference>
<keyword evidence="3 11" id="KW-0812">Transmembrane</keyword>
<dbReference type="SMART" id="SM00194">
    <property type="entry name" value="PTPc"/>
    <property type="match status" value="1"/>
</dbReference>
<dbReference type="PANTHER" id="PTHR46957">
    <property type="entry name" value="CYTOKINE RECEPTOR"/>
    <property type="match status" value="1"/>
</dbReference>
<proteinExistence type="predicted"/>
<dbReference type="GeneID" id="569071"/>
<evidence type="ECO:0000259" key="13">
    <source>
        <dbReference type="PROSITE" id="PS50055"/>
    </source>
</evidence>
<dbReference type="KEGG" id="dre:569071"/>
<dbReference type="InterPro" id="IPR003961">
    <property type="entry name" value="FN3_dom"/>
</dbReference>
<dbReference type="PROSITE" id="PS50853">
    <property type="entry name" value="FN3"/>
    <property type="match status" value="2"/>
</dbReference>
<dbReference type="SUPFAM" id="SSF52799">
    <property type="entry name" value="(Phosphotyrosine protein) phosphatases II"/>
    <property type="match status" value="1"/>
</dbReference>
<feature type="domain" description="Fibronectin type-III" evidence="15">
    <location>
        <begin position="108"/>
        <end position="195"/>
    </location>
</feature>
<evidence type="ECO:0000256" key="7">
    <source>
        <dbReference type="ARBA" id="ARBA00022989"/>
    </source>
</evidence>
<evidence type="ECO:0000256" key="1">
    <source>
        <dbReference type="ARBA" id="ARBA00004479"/>
    </source>
</evidence>
<evidence type="ECO:0000256" key="4">
    <source>
        <dbReference type="ARBA" id="ARBA00022729"/>
    </source>
</evidence>
<dbReference type="SMART" id="SM00404">
    <property type="entry name" value="PTPc_motif"/>
    <property type="match status" value="1"/>
</dbReference>
<evidence type="ECO:0000259" key="14">
    <source>
        <dbReference type="PROSITE" id="PS50056"/>
    </source>
</evidence>
<dbReference type="InterPro" id="IPR036116">
    <property type="entry name" value="FN3_sf"/>
</dbReference>
<name>A0A8M3ANF4_DANRE</name>
<dbReference type="GO" id="GO:0016020">
    <property type="term" value="C:membrane"/>
    <property type="evidence" value="ECO:0007669"/>
    <property type="project" value="UniProtKB-SubCell"/>
</dbReference>
<dbReference type="RefSeq" id="XP_009295554.2">
    <property type="nucleotide sequence ID" value="XM_009297279.4"/>
</dbReference>
<dbReference type="PANTHER" id="PTHR46957:SF10">
    <property type="entry name" value="PROTEIN TYROSINE PHOSPHATASE, RECEPTOR TYPE, H"/>
    <property type="match status" value="1"/>
</dbReference>
<organism evidence="16 17">
    <name type="scientific">Danio rerio</name>
    <name type="common">Zebrafish</name>
    <name type="synonym">Brachydanio rerio</name>
    <dbReference type="NCBI Taxonomy" id="7955"/>
    <lineage>
        <taxon>Eukaryota</taxon>
        <taxon>Metazoa</taxon>
        <taxon>Chordata</taxon>
        <taxon>Craniata</taxon>
        <taxon>Vertebrata</taxon>
        <taxon>Euteleostomi</taxon>
        <taxon>Actinopterygii</taxon>
        <taxon>Neopterygii</taxon>
        <taxon>Teleostei</taxon>
        <taxon>Ostariophysi</taxon>
        <taxon>Cypriniformes</taxon>
        <taxon>Danionidae</taxon>
        <taxon>Danioninae</taxon>
        <taxon>Danio</taxon>
    </lineage>
</organism>
<comment type="subcellular location">
    <subcellularLocation>
        <location evidence="1">Membrane</location>
        <topology evidence="1">Single-pass type I membrane protein</topology>
    </subcellularLocation>
</comment>
<keyword evidence="4 12" id="KW-0732">Signal</keyword>
<dbReference type="GO" id="GO:0007411">
    <property type="term" value="P:axon guidance"/>
    <property type="evidence" value="ECO:0000318"/>
    <property type="project" value="GO_Central"/>
</dbReference>
<dbReference type="InterPro" id="IPR013783">
    <property type="entry name" value="Ig-like_fold"/>
</dbReference>
<evidence type="ECO:0000313" key="16">
    <source>
        <dbReference type="Proteomes" id="UP000000437"/>
    </source>
</evidence>
<evidence type="ECO:0000256" key="10">
    <source>
        <dbReference type="ARBA" id="ARBA00051722"/>
    </source>
</evidence>
<dbReference type="OrthoDB" id="8609993at2759"/>
<keyword evidence="8 11" id="KW-0472">Membrane</keyword>
<dbReference type="PRINTS" id="PR00700">
    <property type="entry name" value="PRTYPHPHTASE"/>
</dbReference>
<keyword evidence="5" id="KW-0378">Hydrolase</keyword>
<feature type="domain" description="Tyrosine specific protein phosphatases" evidence="14">
    <location>
        <begin position="954"/>
        <end position="1027"/>
    </location>
</feature>
<evidence type="ECO:0000256" key="6">
    <source>
        <dbReference type="ARBA" id="ARBA00022912"/>
    </source>
</evidence>
<dbReference type="GO" id="GO:0007165">
    <property type="term" value="P:signal transduction"/>
    <property type="evidence" value="ECO:0000318"/>
    <property type="project" value="GO_Central"/>
</dbReference>
<evidence type="ECO:0000313" key="17">
    <source>
        <dbReference type="RefSeq" id="XP_009295554.2"/>
    </source>
</evidence>
<dbReference type="InterPro" id="IPR050713">
    <property type="entry name" value="RTP_Phos/Ushers"/>
</dbReference>
<feature type="domain" description="Fibronectin type-III" evidence="15">
    <location>
        <begin position="360"/>
        <end position="462"/>
    </location>
</feature>
<protein>
    <recommendedName>
        <fullName evidence="2">protein-tyrosine-phosphatase</fullName>
        <ecNumber evidence="2">3.1.3.48</ecNumber>
    </recommendedName>
</protein>
<evidence type="ECO:0000256" key="11">
    <source>
        <dbReference type="SAM" id="Phobius"/>
    </source>
</evidence>
<sequence length="1061" mass="118499">MEQVLAFALLCVLSASGQTIPPNVNDVRITHQTESELTFQWDIAGSNSGYNYILQRDGIDSEVITAGIGNQVTYTVSVLSSGTKYNFILFTVFEGLRSSGFPFYSATVPPNVESVSVIDQSENTITLQWKKDKAEYSYELKYEDKVETPPSPQSTVEHTVKSLSPGTKYTFTLYTVFEGLKSSGFSFSNVTVPPNVESVSVIAQSENEITLQWKKDKAEYFYELRYEDKVETPPSTQSTVEYLVKSLSPGTKYAFTLYTVFEGLKSSGFSFSAVTVPLDIIGFSVIGRNETALTLQWTKEKDEYTYELEKSDVETHISFTDTTVVCVITSLSPGTEYSYTLYTVFEGVKSHGHRFADVTVPSNVESVSVVEAIGTDVILQWNAVPNEQNNKYHYILKYSDVEETVDPTDENVITHHVSGLNPATNYSFTLHTEFYSQRSTGYNFYLSTSSSSITEVRVTRSLTELTVEWNKFNKSNVYNYTLLRSDGAEIDFTGSAVVGDVITHKYSSLKPGTVYSFTLFTVVDNVRDPGFRFKSITTLDCASFSWEATNTSIVADVYGCTYVTAQSSTGSGKNASIEGDRVNLRDLYPGESYTVSLFYNLESEMLTQCSQRLTLVPNSVSHLCCKYHSGGYGLAVMWEYPDGVVDVVEVDVNKKSFNHSHGSDEPTQQLVTGLQAAQWYKVTATSFSGARRSETISINCQTDPAGVIAGVLVFFLLVIIICAGVFVWIRYGSAKFHNKRSHPPVESKVSITHNKTIASDKFPEHFHNMSCDDKRNFSVEYKELGSVGVKQSSVTARLPENKDKNRISYVLPYDSSRVHLTVNKAGDSDYFNANYIPGYGNVSRQYIAAQGPLPSTVNDFWRMVWEQKSSAIVMVTNCTEDGMVKCEQYWPLDNTPCLYGNLLVAVKSENKSESWTLREFHVKNKMTSDTRIVHHFHFTAWPDHGVPCGTEDLIQFRELVRQHIESPFSAGPTVVHCSAGVGQTGTLIALDVLLQQLNREKAVGVAAFVKEMRLSRPLMVETESQYVFLHQCILDSLPPQSEPIYENTDSIYVNEMALKSI</sequence>
<dbReference type="SMART" id="SM00060">
    <property type="entry name" value="FN3"/>
    <property type="match status" value="7"/>
</dbReference>
<keyword evidence="17" id="KW-0675">Receptor</keyword>
<dbReference type="InterPro" id="IPR003595">
    <property type="entry name" value="Tyr_Pase_cat"/>
</dbReference>
<reference evidence="17" key="1">
    <citation type="submission" date="2025-08" db="UniProtKB">
        <authorList>
            <consortium name="RefSeq"/>
        </authorList>
    </citation>
    <scope>IDENTIFICATION</scope>
    <source>
        <strain evidence="17">Tuebingen</strain>
        <tissue evidence="17">Fibroblasts and whole tissue</tissue>
    </source>
</reference>
<dbReference type="Pfam" id="PF00041">
    <property type="entry name" value="fn3"/>
    <property type="match status" value="3"/>
</dbReference>
<dbReference type="PROSITE" id="PS50056">
    <property type="entry name" value="TYR_PHOSPHATASE_2"/>
    <property type="match status" value="1"/>
</dbReference>
<evidence type="ECO:0000259" key="15">
    <source>
        <dbReference type="PROSITE" id="PS50853"/>
    </source>
</evidence>